<name>A0A1W2CR80_9SPHI</name>
<dbReference type="RefSeq" id="WP_084239979.1">
    <property type="nucleotide sequence ID" value="NZ_FWXT01000002.1"/>
</dbReference>
<dbReference type="Proteomes" id="UP000192756">
    <property type="component" value="Unassembled WGS sequence"/>
</dbReference>
<gene>
    <name evidence="1" type="ORF">SAMN04488524_3179</name>
</gene>
<reference evidence="2" key="1">
    <citation type="submission" date="2017-04" db="EMBL/GenBank/DDBJ databases">
        <authorList>
            <person name="Varghese N."/>
            <person name="Submissions S."/>
        </authorList>
    </citation>
    <scope>NUCLEOTIDE SEQUENCE [LARGE SCALE GENOMIC DNA]</scope>
    <source>
        <strain evidence="2">DSM 12126</strain>
    </source>
</reference>
<proteinExistence type="predicted"/>
<dbReference type="EMBL" id="FWXT01000002">
    <property type="protein sequence ID" value="SMC87767.1"/>
    <property type="molecule type" value="Genomic_DNA"/>
</dbReference>
<dbReference type="STRING" id="151894.SAMN04488524_3179"/>
<evidence type="ECO:0000313" key="1">
    <source>
        <dbReference type="EMBL" id="SMC87767.1"/>
    </source>
</evidence>
<organism evidence="1 2">
    <name type="scientific">Pedobacter africanus</name>
    <dbReference type="NCBI Taxonomy" id="151894"/>
    <lineage>
        <taxon>Bacteria</taxon>
        <taxon>Pseudomonadati</taxon>
        <taxon>Bacteroidota</taxon>
        <taxon>Sphingobacteriia</taxon>
        <taxon>Sphingobacteriales</taxon>
        <taxon>Sphingobacteriaceae</taxon>
        <taxon>Pedobacter</taxon>
    </lineage>
</organism>
<accession>A0A1W2CR80</accession>
<evidence type="ECO:0000313" key="2">
    <source>
        <dbReference type="Proteomes" id="UP000192756"/>
    </source>
</evidence>
<dbReference type="AlphaFoldDB" id="A0A1W2CR80"/>
<protein>
    <recommendedName>
        <fullName evidence="3">HNH endonuclease</fullName>
    </recommendedName>
</protein>
<dbReference type="OrthoDB" id="3650427at2"/>
<keyword evidence="2" id="KW-1185">Reference proteome</keyword>
<evidence type="ECO:0008006" key="3">
    <source>
        <dbReference type="Google" id="ProtNLM"/>
    </source>
</evidence>
<sequence>MNRVILQPASNKASRNNYEHTVEHTISIDSIKKYITPEQEAELRELYPSGQFRIWGIDRDAEGRSTKVNDWNRITKGDIALFARDSKVYASATVTTKFRNAELAVFLWGYKKPDVTWEYLYFIDEVTPQNIPYTILNTSIPIGDPKNNEFYASDTNIQGFRVLTDVQSEYVFSVFGDLESEIYFDDKLTGNRELTMARLANLDGTDRDQTVKARKEQKILKEWLFGKRKYSTCGICNKEYPVSFLVVAHIKKRSKSTHEERINLDIVMPMCKLGCDELYERGYIGIKDGRVVGIKQSRSTDALDELKHKLINNACTYYKEETKEYFDWHLKEHKFQ</sequence>